<accession>A0ABV2H292</accession>
<sequence length="193" mass="21564">MEIVNFGYFTTRVSGGVLYHTNEDGYDWYDLRLGLTTWNERGEFISSVYGAWAMVNVDGLITNVEYDPSRLVPDNKTVLGIDADWQSIQPSMVYDGTVISEPPPVSAEELRAKMPAISRRQLRLTLVRNGITLDSVVAAVDAFPEGPKREEARIEWEDGQSFERLHPTLLMIAEALDLTPAQVDAMWAEAIAA</sequence>
<dbReference type="Proteomes" id="UP001549031">
    <property type="component" value="Unassembled WGS sequence"/>
</dbReference>
<keyword evidence="2" id="KW-1185">Reference proteome</keyword>
<evidence type="ECO:0000313" key="1">
    <source>
        <dbReference type="EMBL" id="MET3584559.1"/>
    </source>
</evidence>
<dbReference type="EMBL" id="JBEPLJ010000002">
    <property type="protein sequence ID" value="MET3584559.1"/>
    <property type="molecule type" value="Genomic_DNA"/>
</dbReference>
<gene>
    <name evidence="1" type="ORF">ABID21_000654</name>
</gene>
<organism evidence="1 2">
    <name type="scientific">Pseudorhizobium tarimense</name>
    <dbReference type="NCBI Taxonomy" id="1079109"/>
    <lineage>
        <taxon>Bacteria</taxon>
        <taxon>Pseudomonadati</taxon>
        <taxon>Pseudomonadota</taxon>
        <taxon>Alphaproteobacteria</taxon>
        <taxon>Hyphomicrobiales</taxon>
        <taxon>Rhizobiaceae</taxon>
        <taxon>Rhizobium/Agrobacterium group</taxon>
        <taxon>Pseudorhizobium</taxon>
    </lineage>
</organism>
<comment type="caution">
    <text evidence="1">The sequence shown here is derived from an EMBL/GenBank/DDBJ whole genome shotgun (WGS) entry which is preliminary data.</text>
</comment>
<protein>
    <submittedName>
        <fullName evidence="1">Uncharacterized protein</fullName>
    </submittedName>
</protein>
<evidence type="ECO:0000313" key="2">
    <source>
        <dbReference type="Proteomes" id="UP001549031"/>
    </source>
</evidence>
<proteinExistence type="predicted"/>
<name>A0ABV2H292_9HYPH</name>
<dbReference type="RefSeq" id="WP_247242563.1">
    <property type="nucleotide sequence ID" value="NZ_JALJRA010000002.1"/>
</dbReference>
<reference evidence="1 2" key="1">
    <citation type="submission" date="2024-06" db="EMBL/GenBank/DDBJ databases">
        <title>Genomic Encyclopedia of Type Strains, Phase IV (KMG-IV): sequencing the most valuable type-strain genomes for metagenomic binning, comparative biology and taxonomic classification.</title>
        <authorList>
            <person name="Goeker M."/>
        </authorList>
    </citation>
    <scope>NUCLEOTIDE SEQUENCE [LARGE SCALE GENOMIC DNA]</scope>
    <source>
        <strain evidence="1 2">DSM 105042</strain>
    </source>
</reference>